<dbReference type="RefSeq" id="WP_109306333.1">
    <property type="nucleotide sequence ID" value="NZ_BJUF01000019.1"/>
</dbReference>
<protein>
    <submittedName>
        <fullName evidence="4">TetR family transcriptional regulator</fullName>
    </submittedName>
</protein>
<keyword evidence="1 2" id="KW-0238">DNA-binding</keyword>
<dbReference type="InterPro" id="IPR050624">
    <property type="entry name" value="HTH-type_Tx_Regulator"/>
</dbReference>
<proteinExistence type="predicted"/>
<feature type="domain" description="HTH tetR-type" evidence="3">
    <location>
        <begin position="10"/>
        <end position="70"/>
    </location>
</feature>
<keyword evidence="5" id="KW-1185">Reference proteome</keyword>
<dbReference type="Proteomes" id="UP000245938">
    <property type="component" value="Unassembled WGS sequence"/>
</dbReference>
<organism evidence="4 5">
    <name type="scientific">Kurthia sibirica</name>
    <dbReference type="NCBI Taxonomy" id="202750"/>
    <lineage>
        <taxon>Bacteria</taxon>
        <taxon>Bacillati</taxon>
        <taxon>Bacillota</taxon>
        <taxon>Bacilli</taxon>
        <taxon>Bacillales</taxon>
        <taxon>Caryophanaceae</taxon>
        <taxon>Kurthia</taxon>
    </lineage>
</organism>
<dbReference type="Pfam" id="PF00440">
    <property type="entry name" value="TetR_N"/>
    <property type="match status" value="1"/>
</dbReference>
<dbReference type="AlphaFoldDB" id="A0A2U3AKN3"/>
<gene>
    <name evidence="4" type="ORF">DEX24_10205</name>
</gene>
<dbReference type="PANTHER" id="PTHR43479:SF7">
    <property type="entry name" value="TETR-FAMILY TRANSCRIPTIONAL REGULATOR"/>
    <property type="match status" value="1"/>
</dbReference>
<comment type="caution">
    <text evidence="4">The sequence shown here is derived from an EMBL/GenBank/DDBJ whole genome shotgun (WGS) entry which is preliminary data.</text>
</comment>
<dbReference type="InterPro" id="IPR001647">
    <property type="entry name" value="HTH_TetR"/>
</dbReference>
<evidence type="ECO:0000256" key="1">
    <source>
        <dbReference type="ARBA" id="ARBA00023125"/>
    </source>
</evidence>
<reference evidence="4 5" key="1">
    <citation type="submission" date="2018-05" db="EMBL/GenBank/DDBJ databases">
        <title>Kurthia sibirica genome sequence.</title>
        <authorList>
            <person name="Maclea K.S."/>
            <person name="Goen A.E."/>
        </authorList>
    </citation>
    <scope>NUCLEOTIDE SEQUENCE [LARGE SCALE GENOMIC DNA]</scope>
    <source>
        <strain evidence="4 5">ATCC 49154</strain>
    </source>
</reference>
<dbReference type="SUPFAM" id="SSF46689">
    <property type="entry name" value="Homeodomain-like"/>
    <property type="match status" value="1"/>
</dbReference>
<dbReference type="PANTHER" id="PTHR43479">
    <property type="entry name" value="ACREF/ENVCD OPERON REPRESSOR-RELATED"/>
    <property type="match status" value="1"/>
</dbReference>
<evidence type="ECO:0000259" key="3">
    <source>
        <dbReference type="PROSITE" id="PS50977"/>
    </source>
</evidence>
<dbReference type="OrthoDB" id="9810250at2"/>
<dbReference type="EMBL" id="QFVR01000012">
    <property type="protein sequence ID" value="PWI25107.1"/>
    <property type="molecule type" value="Genomic_DNA"/>
</dbReference>
<evidence type="ECO:0000256" key="2">
    <source>
        <dbReference type="PROSITE-ProRule" id="PRU00335"/>
    </source>
</evidence>
<evidence type="ECO:0000313" key="5">
    <source>
        <dbReference type="Proteomes" id="UP000245938"/>
    </source>
</evidence>
<sequence>MSEITDPRAIRTRELLDGAFNTLIRKKSFEQITVKDITENAGVNRATFYAHYLDKYEMLDTVLGSQLKMIMQTHFSCHQALTEETLEKMMLAIFDVHNQMASQCHTGYQSIHRLVEETIKRMMTDFIAALLPSNSYQTTTATMISWAMYAAYAQSLVEKNTSVNELAKFTAQQLIRLI</sequence>
<dbReference type="GO" id="GO:0003677">
    <property type="term" value="F:DNA binding"/>
    <property type="evidence" value="ECO:0007669"/>
    <property type="project" value="UniProtKB-UniRule"/>
</dbReference>
<feature type="DNA-binding region" description="H-T-H motif" evidence="2">
    <location>
        <begin position="33"/>
        <end position="52"/>
    </location>
</feature>
<dbReference type="PROSITE" id="PS50977">
    <property type="entry name" value="HTH_TETR_2"/>
    <property type="match status" value="1"/>
</dbReference>
<evidence type="ECO:0000313" key="4">
    <source>
        <dbReference type="EMBL" id="PWI25107.1"/>
    </source>
</evidence>
<dbReference type="Gene3D" id="1.10.357.10">
    <property type="entry name" value="Tetracycline Repressor, domain 2"/>
    <property type="match status" value="1"/>
</dbReference>
<accession>A0A2U3AKN3</accession>
<dbReference type="InterPro" id="IPR009057">
    <property type="entry name" value="Homeodomain-like_sf"/>
</dbReference>
<name>A0A2U3AKN3_9BACL</name>